<gene>
    <name evidence="4" type="primary">fliE</name>
    <name evidence="5" type="ORF">EM6_0768</name>
</gene>
<dbReference type="HAMAP" id="MF_00724">
    <property type="entry name" value="FliE"/>
    <property type="match status" value="1"/>
</dbReference>
<dbReference type="Pfam" id="PF02049">
    <property type="entry name" value="FliE"/>
    <property type="match status" value="1"/>
</dbReference>
<dbReference type="GO" id="GO:0009425">
    <property type="term" value="C:bacterial-type flagellum basal body"/>
    <property type="evidence" value="ECO:0007669"/>
    <property type="project" value="UniProtKB-SubCell"/>
</dbReference>
<keyword evidence="3 4" id="KW-0975">Bacterial flagellum</keyword>
<dbReference type="RefSeq" id="WP_126420418.1">
    <property type="nucleotide sequence ID" value="NZ_AP018827.1"/>
</dbReference>
<dbReference type="PRINTS" id="PR01006">
    <property type="entry name" value="FLGHOOKFLIE"/>
</dbReference>
<dbReference type="GO" id="GO:0071973">
    <property type="term" value="P:bacterial-type flagellum-dependent cell motility"/>
    <property type="evidence" value="ECO:0007669"/>
    <property type="project" value="InterPro"/>
</dbReference>
<accession>A0A3G9FYQ1</accession>
<evidence type="ECO:0000256" key="4">
    <source>
        <dbReference type="HAMAP-Rule" id="MF_00724"/>
    </source>
</evidence>
<comment type="similarity">
    <text evidence="2 4">Belongs to the FliE family.</text>
</comment>
<reference evidence="6" key="2">
    <citation type="journal article" date="2017" name="Plant Physiol. Biochem.">
        <title>Differential oxidative and antioxidative response of duckweed Lemna minor toward plant growth promoting/inhibiting bacteria.</title>
        <authorList>
            <person name="Ishizawa H."/>
            <person name="Kuroda M."/>
            <person name="Morikawa M."/>
            <person name="Ike M."/>
        </authorList>
    </citation>
    <scope>NUCLEOTIDE SEQUENCE [LARGE SCALE GENOMIC DNA]</scope>
    <source>
        <strain evidence="6">M6</strain>
    </source>
</reference>
<dbReference type="InterPro" id="IPR001624">
    <property type="entry name" value="FliE"/>
</dbReference>
<keyword evidence="5" id="KW-0282">Flagellum</keyword>
<keyword evidence="5" id="KW-0966">Cell projection</keyword>
<evidence type="ECO:0000256" key="2">
    <source>
        <dbReference type="ARBA" id="ARBA00009272"/>
    </source>
</evidence>
<evidence type="ECO:0000313" key="5">
    <source>
        <dbReference type="EMBL" id="BBF80190.1"/>
    </source>
</evidence>
<dbReference type="EMBL" id="AP018827">
    <property type="protein sequence ID" value="BBF80190.1"/>
    <property type="molecule type" value="Genomic_DNA"/>
</dbReference>
<protein>
    <recommendedName>
        <fullName evidence="4">Flagellar hook-basal body complex protein FliE</fullName>
    </recommendedName>
</protein>
<dbReference type="GO" id="GO:0003774">
    <property type="term" value="F:cytoskeletal motor activity"/>
    <property type="evidence" value="ECO:0007669"/>
    <property type="project" value="InterPro"/>
</dbReference>
<dbReference type="GO" id="GO:0005198">
    <property type="term" value="F:structural molecule activity"/>
    <property type="evidence" value="ECO:0007669"/>
    <property type="project" value="InterPro"/>
</dbReference>
<evidence type="ECO:0000256" key="3">
    <source>
        <dbReference type="ARBA" id="ARBA00023143"/>
    </source>
</evidence>
<dbReference type="PANTHER" id="PTHR34653:SF1">
    <property type="entry name" value="FLAGELLAR HOOK-BASAL BODY COMPLEX PROTEIN FLIE"/>
    <property type="match status" value="1"/>
</dbReference>
<reference evidence="6" key="1">
    <citation type="journal article" date="2017" name="Biotechnol. Biofuels">
        <title>Evaluation of environmental bacterial communities as a factor affecting the growth of duckweed Lemna minor.</title>
        <authorList>
            <person name="Ishizawa H."/>
            <person name="Kuroda M."/>
            <person name="Morikawa M."/>
            <person name="Ike M."/>
        </authorList>
    </citation>
    <scope>NUCLEOTIDE SEQUENCE [LARGE SCALE GENOMIC DNA]</scope>
    <source>
        <strain evidence="6">M6</strain>
    </source>
</reference>
<dbReference type="PANTHER" id="PTHR34653">
    <property type="match status" value="1"/>
</dbReference>
<name>A0A3G9FYQ1_9CAUL</name>
<evidence type="ECO:0000256" key="1">
    <source>
        <dbReference type="ARBA" id="ARBA00004117"/>
    </source>
</evidence>
<sequence>MNPMLVAKAYGAVQKQVSGLHEEGSRTHDVGAAFSKVLNGAMEQTMKSTQNAESQMIAHSQGKAELIDAVTAVATAEASLESVIAIRDQVISAYQEILRMPI</sequence>
<dbReference type="OrthoDB" id="8481852at2"/>
<dbReference type="AlphaFoldDB" id="A0A3G9FYQ1"/>
<organism evidence="5 6">
    <name type="scientific">Asticcacaulis excentricus</name>
    <dbReference type="NCBI Taxonomy" id="78587"/>
    <lineage>
        <taxon>Bacteria</taxon>
        <taxon>Pseudomonadati</taxon>
        <taxon>Pseudomonadota</taxon>
        <taxon>Alphaproteobacteria</taxon>
        <taxon>Caulobacterales</taxon>
        <taxon>Caulobacteraceae</taxon>
        <taxon>Asticcacaulis</taxon>
    </lineage>
</organism>
<proteinExistence type="inferred from homology"/>
<dbReference type="Proteomes" id="UP000278756">
    <property type="component" value="Chromosome 1"/>
</dbReference>
<evidence type="ECO:0000313" key="6">
    <source>
        <dbReference type="Proteomes" id="UP000278756"/>
    </source>
</evidence>
<comment type="subcellular location">
    <subcellularLocation>
        <location evidence="1 4">Bacterial flagellum basal body</location>
    </subcellularLocation>
</comment>
<keyword evidence="5" id="KW-0969">Cilium</keyword>